<dbReference type="InterPro" id="IPR011990">
    <property type="entry name" value="TPR-like_helical_dom_sf"/>
</dbReference>
<feature type="coiled-coil region" evidence="2">
    <location>
        <begin position="153"/>
        <end position="180"/>
    </location>
</feature>
<dbReference type="GO" id="GO:0030041">
    <property type="term" value="P:actin filament polymerization"/>
    <property type="evidence" value="ECO:0007669"/>
    <property type="project" value="TreeGrafter"/>
</dbReference>
<feature type="transmembrane region" description="Helical" evidence="3">
    <location>
        <begin position="300"/>
        <end position="320"/>
    </location>
</feature>
<reference evidence="5" key="2">
    <citation type="submission" date="2018-07" db="EMBL/GenBank/DDBJ databases">
        <authorList>
            <person name="Quirk P.G."/>
            <person name="Krulwich T.A."/>
        </authorList>
    </citation>
    <scope>NUCLEOTIDE SEQUENCE</scope>
</reference>
<evidence type="ECO:0000313" key="5">
    <source>
        <dbReference type="EMBL" id="SSX17332.1"/>
    </source>
</evidence>
<dbReference type="EMBL" id="UFQS01000005">
    <property type="protein sequence ID" value="SSW96945.1"/>
    <property type="molecule type" value="Genomic_DNA"/>
</dbReference>
<proteinExistence type="predicted"/>
<keyword evidence="3" id="KW-1133">Transmembrane helix</keyword>
<protein>
    <submittedName>
        <fullName evidence="5">CSON012555 protein</fullName>
    </submittedName>
</protein>
<evidence type="ECO:0000256" key="2">
    <source>
        <dbReference type="SAM" id="Coils"/>
    </source>
</evidence>
<organism evidence="5">
    <name type="scientific">Culicoides sonorensis</name>
    <name type="common">Biting midge</name>
    <dbReference type="NCBI Taxonomy" id="179676"/>
    <lineage>
        <taxon>Eukaryota</taxon>
        <taxon>Metazoa</taxon>
        <taxon>Ecdysozoa</taxon>
        <taxon>Arthropoda</taxon>
        <taxon>Hexapoda</taxon>
        <taxon>Insecta</taxon>
        <taxon>Pterygota</taxon>
        <taxon>Neoptera</taxon>
        <taxon>Endopterygota</taxon>
        <taxon>Diptera</taxon>
        <taxon>Nematocera</taxon>
        <taxon>Chironomoidea</taxon>
        <taxon>Ceratopogonidae</taxon>
        <taxon>Ceratopogoninae</taxon>
        <taxon>Culicoides</taxon>
        <taxon>Monoculicoides</taxon>
    </lineage>
</organism>
<dbReference type="EMBL" id="UFQT01000005">
    <property type="protein sequence ID" value="SSX17332.1"/>
    <property type="molecule type" value="Genomic_DNA"/>
</dbReference>
<feature type="repeat" description="TPR" evidence="1">
    <location>
        <begin position="249"/>
        <end position="282"/>
    </location>
</feature>
<feature type="repeat" description="TPR" evidence="1">
    <location>
        <begin position="212"/>
        <end position="245"/>
    </location>
</feature>
<gene>
    <name evidence="5" type="primary">CSON012555</name>
</gene>
<accession>A0A336LH52</accession>
<dbReference type="AlphaFoldDB" id="A0A336LH52"/>
<evidence type="ECO:0000256" key="3">
    <source>
        <dbReference type="SAM" id="Phobius"/>
    </source>
</evidence>
<keyword evidence="3" id="KW-0472">Membrane</keyword>
<dbReference type="GO" id="GO:0005737">
    <property type="term" value="C:cytoplasm"/>
    <property type="evidence" value="ECO:0007669"/>
    <property type="project" value="TreeGrafter"/>
</dbReference>
<dbReference type="PROSITE" id="PS50005">
    <property type="entry name" value="TPR"/>
    <property type="match status" value="3"/>
</dbReference>
<keyword evidence="1" id="KW-0802">TPR repeat</keyword>
<feature type="transmembrane region" description="Helical" evidence="3">
    <location>
        <begin position="7"/>
        <end position="24"/>
    </location>
</feature>
<keyword evidence="3" id="KW-0812">Transmembrane</keyword>
<evidence type="ECO:0000256" key="1">
    <source>
        <dbReference type="PROSITE-ProRule" id="PRU00339"/>
    </source>
</evidence>
<feature type="repeat" description="TPR" evidence="1">
    <location>
        <begin position="178"/>
        <end position="211"/>
    </location>
</feature>
<dbReference type="InterPro" id="IPR019734">
    <property type="entry name" value="TPR_rpt"/>
</dbReference>
<dbReference type="SUPFAM" id="SSF48452">
    <property type="entry name" value="TPR-like"/>
    <property type="match status" value="1"/>
</dbReference>
<keyword evidence="2" id="KW-0175">Coiled coil</keyword>
<dbReference type="FunFam" id="1.25.40.10:FF:001003">
    <property type="entry name" value="AGAP000499-PA"/>
    <property type="match status" value="1"/>
</dbReference>
<dbReference type="Pfam" id="PF13181">
    <property type="entry name" value="TPR_8"/>
    <property type="match status" value="1"/>
</dbReference>
<name>A0A336LH52_CULSO</name>
<reference evidence="4" key="1">
    <citation type="submission" date="2018-04" db="EMBL/GenBank/DDBJ databases">
        <authorList>
            <person name="Go L.Y."/>
            <person name="Mitchell J.A."/>
        </authorList>
    </citation>
    <scope>NUCLEOTIDE SEQUENCE</scope>
    <source>
        <tissue evidence="4">Whole organism</tissue>
    </source>
</reference>
<evidence type="ECO:0000313" key="4">
    <source>
        <dbReference type="EMBL" id="SSW96945.1"/>
    </source>
</evidence>
<dbReference type="PANTHER" id="PTHR16091:SF3">
    <property type="entry name" value="TETRATRICOPEPTIDE REPEAT PROTEIN 17"/>
    <property type="match status" value="1"/>
</dbReference>
<dbReference type="SMART" id="SM00028">
    <property type="entry name" value="TPR"/>
    <property type="match status" value="3"/>
</dbReference>
<dbReference type="InterPro" id="IPR052630">
    <property type="entry name" value="TTC17"/>
</dbReference>
<dbReference type="GO" id="GO:0015629">
    <property type="term" value="C:actin cytoskeleton"/>
    <property type="evidence" value="ECO:0007669"/>
    <property type="project" value="TreeGrafter"/>
</dbReference>
<dbReference type="PANTHER" id="PTHR16091">
    <property type="entry name" value="TTC17 PROTEIN"/>
    <property type="match status" value="1"/>
</dbReference>
<dbReference type="VEuPathDB" id="VectorBase:CSON012555"/>
<sequence length="360" mass="41438">MRDKLTVGLYIFIYVFSGNFFLISRTTTLLRLDPRTNGIISHDNYVPTEDVSSMSSESQLHEEVFHIICNGRVSNQKLVNNGSMYDLHDSGMLGYQTSPDETSSIDSEVLDCGKPVNFTYYDDLIGVAQRFTHPIVPEPEVSYIFFNSKKDTNSQKTFDIDALERRLKKAKREKPKSVQLYNQIGNFWRIKGDVRQSIECFRRALAVSPTNAEVLLNLARVLFNLQFLDDAIYLTRRSLEVQPPDKSPWKQYLTLGEIFKAYGHFQESQIHLRHALELMPDHIGIKQALLDVENIPSSTLHAYTILIILFLAMGVLLLVVSSTESSQLSEMSDKRHLNRMLFRQHKVFRNIKCRKNINVL</sequence>
<dbReference type="Gene3D" id="1.25.40.10">
    <property type="entry name" value="Tetratricopeptide repeat domain"/>
    <property type="match status" value="1"/>
</dbReference>